<dbReference type="InterPro" id="IPR036271">
    <property type="entry name" value="Tet_transcr_reg_TetR-rel_C_sf"/>
</dbReference>
<feature type="DNA-binding region" description="H-T-H motif" evidence="2">
    <location>
        <begin position="48"/>
        <end position="67"/>
    </location>
</feature>
<dbReference type="InterPro" id="IPR041678">
    <property type="entry name" value="TetR_C_16"/>
</dbReference>
<proteinExistence type="predicted"/>
<dbReference type="AlphaFoldDB" id="A0A7Y9E955"/>
<dbReference type="SUPFAM" id="SSF46689">
    <property type="entry name" value="Homeodomain-like"/>
    <property type="match status" value="1"/>
</dbReference>
<keyword evidence="6" id="KW-1185">Reference proteome</keyword>
<evidence type="ECO:0000256" key="1">
    <source>
        <dbReference type="ARBA" id="ARBA00023125"/>
    </source>
</evidence>
<dbReference type="Gene3D" id="1.10.10.60">
    <property type="entry name" value="Homeodomain-like"/>
    <property type="match status" value="1"/>
</dbReference>
<dbReference type="InterPro" id="IPR009057">
    <property type="entry name" value="Homeodomain-like_sf"/>
</dbReference>
<dbReference type="PANTHER" id="PTHR30055:SF235">
    <property type="entry name" value="TRANSCRIPTIONAL REGULATORY PROTEIN"/>
    <property type="match status" value="1"/>
</dbReference>
<dbReference type="PANTHER" id="PTHR30055">
    <property type="entry name" value="HTH-TYPE TRANSCRIPTIONAL REGULATOR RUTR"/>
    <property type="match status" value="1"/>
</dbReference>
<sequence length="208" mass="21775">MPGVPGAAGAPGAPGARRGRRPGAPDTRAAILAAARERFAAAGYAGTSIRAVAAAAGVDAALVHHYFGTKDDLFLAALELPVDPRAMIAPVVAGGLDGVGERLFRVFLQVWDDERNQASLLALVRGLAEPSGQRLLRDSLLQMVLGPVGRALDLDRPDERLALVASQMVGVVILRYLLRVEPLVSMGPEELVAAYGPTLQRYLTGPVG</sequence>
<protein>
    <submittedName>
        <fullName evidence="5">AcrR family transcriptional regulator</fullName>
    </submittedName>
</protein>
<evidence type="ECO:0000313" key="5">
    <source>
        <dbReference type="EMBL" id="NYD43519.1"/>
    </source>
</evidence>
<evidence type="ECO:0000256" key="3">
    <source>
        <dbReference type="SAM" id="MobiDB-lite"/>
    </source>
</evidence>
<evidence type="ECO:0000259" key="4">
    <source>
        <dbReference type="PROSITE" id="PS50977"/>
    </source>
</evidence>
<evidence type="ECO:0000313" key="6">
    <source>
        <dbReference type="Proteomes" id="UP000535511"/>
    </source>
</evidence>
<evidence type="ECO:0000256" key="2">
    <source>
        <dbReference type="PROSITE-ProRule" id="PRU00335"/>
    </source>
</evidence>
<organism evidence="5 6">
    <name type="scientific">Nocardioides panaciterrulae</name>
    <dbReference type="NCBI Taxonomy" id="661492"/>
    <lineage>
        <taxon>Bacteria</taxon>
        <taxon>Bacillati</taxon>
        <taxon>Actinomycetota</taxon>
        <taxon>Actinomycetes</taxon>
        <taxon>Propionibacteriales</taxon>
        <taxon>Nocardioidaceae</taxon>
        <taxon>Nocardioides</taxon>
    </lineage>
</organism>
<dbReference type="Pfam" id="PF00440">
    <property type="entry name" value="TetR_N"/>
    <property type="match status" value="1"/>
</dbReference>
<dbReference type="Proteomes" id="UP000535511">
    <property type="component" value="Unassembled WGS sequence"/>
</dbReference>
<dbReference type="InterPro" id="IPR050109">
    <property type="entry name" value="HTH-type_TetR-like_transc_reg"/>
</dbReference>
<dbReference type="InterPro" id="IPR001647">
    <property type="entry name" value="HTH_TetR"/>
</dbReference>
<dbReference type="EMBL" id="JACCBG010000001">
    <property type="protein sequence ID" value="NYD43519.1"/>
    <property type="molecule type" value="Genomic_DNA"/>
</dbReference>
<dbReference type="SUPFAM" id="SSF48498">
    <property type="entry name" value="Tetracyclin repressor-like, C-terminal domain"/>
    <property type="match status" value="1"/>
</dbReference>
<dbReference type="PRINTS" id="PR00455">
    <property type="entry name" value="HTHTETR"/>
</dbReference>
<dbReference type="Gene3D" id="1.10.357.10">
    <property type="entry name" value="Tetracycline Repressor, domain 2"/>
    <property type="match status" value="1"/>
</dbReference>
<name>A0A7Y9E955_9ACTN</name>
<dbReference type="GO" id="GO:0000976">
    <property type="term" value="F:transcription cis-regulatory region binding"/>
    <property type="evidence" value="ECO:0007669"/>
    <property type="project" value="TreeGrafter"/>
</dbReference>
<dbReference type="Pfam" id="PF17920">
    <property type="entry name" value="TetR_C_16"/>
    <property type="match status" value="1"/>
</dbReference>
<reference evidence="5 6" key="1">
    <citation type="submission" date="2020-07" db="EMBL/GenBank/DDBJ databases">
        <title>Sequencing the genomes of 1000 actinobacteria strains.</title>
        <authorList>
            <person name="Klenk H.-P."/>
        </authorList>
    </citation>
    <scope>NUCLEOTIDE SEQUENCE [LARGE SCALE GENOMIC DNA]</scope>
    <source>
        <strain evidence="5 6">DSM 21350</strain>
    </source>
</reference>
<dbReference type="RefSeq" id="WP_343052209.1">
    <property type="nucleotide sequence ID" value="NZ_JACCBG010000001.1"/>
</dbReference>
<keyword evidence="1 2" id="KW-0238">DNA-binding</keyword>
<dbReference type="PROSITE" id="PS50977">
    <property type="entry name" value="HTH_TETR_2"/>
    <property type="match status" value="1"/>
</dbReference>
<feature type="domain" description="HTH tetR-type" evidence="4">
    <location>
        <begin position="25"/>
        <end position="85"/>
    </location>
</feature>
<gene>
    <name evidence="5" type="ORF">BJZ21_003602</name>
</gene>
<comment type="caution">
    <text evidence="5">The sequence shown here is derived from an EMBL/GenBank/DDBJ whole genome shotgun (WGS) entry which is preliminary data.</text>
</comment>
<accession>A0A7Y9E955</accession>
<dbReference type="GO" id="GO:0003700">
    <property type="term" value="F:DNA-binding transcription factor activity"/>
    <property type="evidence" value="ECO:0007669"/>
    <property type="project" value="TreeGrafter"/>
</dbReference>
<feature type="region of interest" description="Disordered" evidence="3">
    <location>
        <begin position="1"/>
        <end position="24"/>
    </location>
</feature>